<keyword evidence="2" id="KW-1133">Transmembrane helix</keyword>
<dbReference type="InterPro" id="IPR029062">
    <property type="entry name" value="Class_I_gatase-like"/>
</dbReference>
<dbReference type="Gene3D" id="3.40.50.880">
    <property type="match status" value="1"/>
</dbReference>
<evidence type="ECO:0000259" key="4">
    <source>
        <dbReference type="Pfam" id="PF13709"/>
    </source>
</evidence>
<dbReference type="SUPFAM" id="SSF52317">
    <property type="entry name" value="Class I glutamine amidotransferase-like"/>
    <property type="match status" value="1"/>
</dbReference>
<feature type="domain" description="DUF4159" evidence="4">
    <location>
        <begin position="737"/>
        <end position="951"/>
    </location>
</feature>
<gene>
    <name evidence="5" type="ORF">ACFSC7_12320</name>
</gene>
<evidence type="ECO:0000313" key="6">
    <source>
        <dbReference type="Proteomes" id="UP001597327"/>
    </source>
</evidence>
<organism evidence="5 6">
    <name type="scientific">Roseibium aestuarii</name>
    <dbReference type="NCBI Taxonomy" id="2600299"/>
    <lineage>
        <taxon>Bacteria</taxon>
        <taxon>Pseudomonadati</taxon>
        <taxon>Pseudomonadota</taxon>
        <taxon>Alphaproteobacteria</taxon>
        <taxon>Hyphomicrobiales</taxon>
        <taxon>Stappiaceae</taxon>
        <taxon>Roseibium</taxon>
    </lineage>
</organism>
<keyword evidence="2" id="KW-0812">Transmembrane</keyword>
<evidence type="ECO:0000313" key="5">
    <source>
        <dbReference type="EMBL" id="MFD1696305.1"/>
    </source>
</evidence>
<dbReference type="Pfam" id="PF07584">
    <property type="entry name" value="BatA"/>
    <property type="match status" value="1"/>
</dbReference>
<protein>
    <submittedName>
        <fullName evidence="5">DUF4159 domain-containing protein</fullName>
    </submittedName>
</protein>
<evidence type="ECO:0000256" key="1">
    <source>
        <dbReference type="SAM" id="MobiDB-lite"/>
    </source>
</evidence>
<keyword evidence="2" id="KW-0472">Membrane</keyword>
<feature type="transmembrane region" description="Helical" evidence="2">
    <location>
        <begin position="662"/>
        <end position="686"/>
    </location>
</feature>
<feature type="transmembrane region" description="Helical" evidence="2">
    <location>
        <begin position="698"/>
        <end position="716"/>
    </location>
</feature>
<dbReference type="EMBL" id="JBHUFA010000004">
    <property type="protein sequence ID" value="MFD1696305.1"/>
    <property type="molecule type" value="Genomic_DNA"/>
</dbReference>
<dbReference type="CDD" id="cd03143">
    <property type="entry name" value="A4_beta-galactosidase_middle_domain"/>
    <property type="match status" value="1"/>
</dbReference>
<dbReference type="PANTHER" id="PTHR37464:SF1">
    <property type="entry name" value="BLL2463 PROTEIN"/>
    <property type="match status" value="1"/>
</dbReference>
<dbReference type="InterPro" id="IPR025297">
    <property type="entry name" value="DUF4159"/>
</dbReference>
<reference evidence="6" key="1">
    <citation type="journal article" date="2019" name="Int. J. Syst. Evol. Microbiol.">
        <title>The Global Catalogue of Microorganisms (GCM) 10K type strain sequencing project: providing services to taxonomists for standard genome sequencing and annotation.</title>
        <authorList>
            <consortium name="The Broad Institute Genomics Platform"/>
            <consortium name="The Broad Institute Genome Sequencing Center for Infectious Disease"/>
            <person name="Wu L."/>
            <person name="Ma J."/>
        </authorList>
    </citation>
    <scope>NUCLEOTIDE SEQUENCE [LARGE SCALE GENOMIC DNA]</scope>
    <source>
        <strain evidence="6">JCM 3369</strain>
    </source>
</reference>
<comment type="caution">
    <text evidence="5">The sequence shown here is derived from an EMBL/GenBank/DDBJ whole genome shotgun (WGS) entry which is preliminary data.</text>
</comment>
<feature type="domain" description="Aerotolerance regulator N-terminal" evidence="3">
    <location>
        <begin position="8"/>
        <end position="81"/>
    </location>
</feature>
<keyword evidence="6" id="KW-1185">Reference proteome</keyword>
<feature type="transmembrane region" description="Helical" evidence="2">
    <location>
        <begin position="61"/>
        <end position="83"/>
    </location>
</feature>
<sequence length="971" mass="103736">MIGSLPLAFASPWMLLALASLPAIWWLLRLTPPRPQEITFPPLRLLLDIFRHEEMPSRSPWWLTLLRLCLAALVILALAGPIWQPTRGLPDDGDGPVLLVLDNGWTSAGAWDRQVALADTLLAEAERSGRTVMLGATADGPAQALEPTSAAEAREHLRALQPRPWAPERDDLIAGLREATTRQRPGAVVWLSDGTDHAVRSAGPAAEAADAAGASPDRDPGTGFARALADLASPVPLRIYTGLDVPLGLKGLANNAEALTVTVLRHPDTARQTAQIRALDLKGLVLAEHAITFADGSSETVAAFDLPSELRNDIARVEIAQERAAGAVQLVDDSWRRRMVGLVSGQSGDQDQPLLSPLYYLQRALSPFSDLRLPRAGDMDQAIPELLDQGIAVLVLADVGRLPEPVVERLDQWVRNGGTLLRFAGPRTAGGTDALIPVTLRNGDRTLGGALSWKQPQHLAPFAPESPFAGIAVPPEVTVSRQVLAEPSPTLSERTWAMLEDGTPLVTARAVGRGSLVLFHVTADSAWSNLPLSGSFVDMLRRVLSVSNAFAAADSARSADATDASAATTEEANVLPPLRLLDGQGAFTTPPADIAPILADRFAATRATRSTPPGLYGSEDGFRALNLLSPDASLTRLDLEPLGARVEGLAYPSQESTDLRTLAFLLAFALILLDGLAVILLGGGVSRLTRRLRRPGRIASVALALALAGTALIPHGDALAQETSDDLRALEASLKTRLAYVRTGSPELDDISDAGLFGLSQYLADRTALEPGLPMGVDLARDELAFFSLLYWPVDPALAKPDAATMSRVDTFMRNGGTILFDTRDHLASSTSLGASPATLKLREILDGLDIPALEPVPTDHVLTKSFYLLDSFPGRYGTSPLWVESLEGAAEGRPVRGGDGVSPILITGNDMAAAWAMDREGRPLLPTVPDDPLQREYAYRAGINIVMYTLTGNYKADQVHIPDLLERLGQ</sequence>
<feature type="region of interest" description="Disordered" evidence="1">
    <location>
        <begin position="200"/>
        <end position="221"/>
    </location>
</feature>
<evidence type="ECO:0000259" key="3">
    <source>
        <dbReference type="Pfam" id="PF07584"/>
    </source>
</evidence>
<dbReference type="RefSeq" id="WP_188318882.1">
    <property type="nucleotide sequence ID" value="NZ_JBHUFA010000004.1"/>
</dbReference>
<feature type="transmembrane region" description="Helical" evidence="2">
    <location>
        <begin position="6"/>
        <end position="28"/>
    </location>
</feature>
<name>A0ABW4K1B1_9HYPH</name>
<evidence type="ECO:0000256" key="2">
    <source>
        <dbReference type="SAM" id="Phobius"/>
    </source>
</evidence>
<feature type="compositionally biased region" description="Low complexity" evidence="1">
    <location>
        <begin position="200"/>
        <end position="215"/>
    </location>
</feature>
<accession>A0ABW4K1B1</accession>
<dbReference type="InterPro" id="IPR024163">
    <property type="entry name" value="Aerotolerance_reg_N"/>
</dbReference>
<dbReference type="Pfam" id="PF13709">
    <property type="entry name" value="DUF4159"/>
    <property type="match status" value="1"/>
</dbReference>
<dbReference type="Proteomes" id="UP001597327">
    <property type="component" value="Unassembled WGS sequence"/>
</dbReference>
<dbReference type="PANTHER" id="PTHR37464">
    <property type="entry name" value="BLL2463 PROTEIN"/>
    <property type="match status" value="1"/>
</dbReference>
<proteinExistence type="predicted"/>
<dbReference type="InterPro" id="IPR011933">
    <property type="entry name" value="Double_TM_dom"/>
</dbReference>
<dbReference type="NCBIfam" id="TIGR02226">
    <property type="entry name" value="two_anch"/>
    <property type="match status" value="1"/>
</dbReference>
<dbReference type="Gene3D" id="3.40.50.12140">
    <property type="entry name" value="Domain of unknown function DUF4159"/>
    <property type="match status" value="1"/>
</dbReference>